<dbReference type="NCBIfam" id="TIGR02292">
    <property type="entry name" value="ygfB_yecA"/>
    <property type="match status" value="1"/>
</dbReference>
<sequence length="187" mass="20978">MNELPDYQQAQLLLEKNEIFVTPSEAHGVISGLLACGLSIEAKEYLGLLSDVFNDGQSFSHDLKEFFAVIYKQVVESFNDEEFQFDLFLPSDDETLVDQANGLVSWVAGFMLGFGLKQKDYGKLSADVKEVISDFSEITRLDTMFDETEEDSQALHEVIEYVRVSALLCFAELGQEPASKSTKKTLH</sequence>
<dbReference type="Proteomes" id="UP000037848">
    <property type="component" value="Unassembled WGS sequence"/>
</dbReference>
<organism evidence="2 3">
    <name type="scientific">Pseudoalteromonas porphyrae</name>
    <dbReference type="NCBI Taxonomy" id="187330"/>
    <lineage>
        <taxon>Bacteria</taxon>
        <taxon>Pseudomonadati</taxon>
        <taxon>Pseudomonadota</taxon>
        <taxon>Gammaproteobacteria</taxon>
        <taxon>Alteromonadales</taxon>
        <taxon>Pseudoalteromonadaceae</taxon>
        <taxon>Pseudoalteromonas</taxon>
    </lineage>
</organism>
<dbReference type="RefSeq" id="WP_054453702.1">
    <property type="nucleotide sequence ID" value="NZ_LHPH01000007.1"/>
</dbReference>
<dbReference type="GO" id="GO:0005829">
    <property type="term" value="C:cytosol"/>
    <property type="evidence" value="ECO:0007669"/>
    <property type="project" value="TreeGrafter"/>
</dbReference>
<dbReference type="EMBL" id="LHPH01000007">
    <property type="protein sequence ID" value="KPH63747.1"/>
    <property type="molecule type" value="Genomic_DNA"/>
</dbReference>
<accession>A0A0N1EV28</accession>
<dbReference type="Gene3D" id="1.20.120.740">
    <property type="entry name" value="YgfB uncharacterised protein family UPF0149, PF03695"/>
    <property type="match status" value="1"/>
</dbReference>
<dbReference type="STRING" id="187330.AMS58_13590"/>
<evidence type="ECO:0000313" key="3">
    <source>
        <dbReference type="Proteomes" id="UP000037848"/>
    </source>
</evidence>
<reference evidence="2 3" key="1">
    <citation type="submission" date="2015-08" db="EMBL/GenBank/DDBJ databases">
        <title>Draft Genome Sequence of Pseudoalteromonas porphyrae UCD-SED14.</title>
        <authorList>
            <person name="Coil D.A."/>
            <person name="Jospin G."/>
            <person name="Lee R.D."/>
            <person name="Eisen J.A."/>
        </authorList>
    </citation>
    <scope>NUCLEOTIDE SEQUENCE [LARGE SCALE GENOMIC DNA]</scope>
    <source>
        <strain evidence="2 3">UCD-SED14</strain>
    </source>
</reference>
<proteinExistence type="inferred from homology"/>
<dbReference type="AlphaFoldDB" id="A0A0N1EV28"/>
<dbReference type="InterPro" id="IPR011978">
    <property type="entry name" value="YgfB-like"/>
</dbReference>
<keyword evidence="3" id="KW-1185">Reference proteome</keyword>
<evidence type="ECO:0008006" key="4">
    <source>
        <dbReference type="Google" id="ProtNLM"/>
    </source>
</evidence>
<protein>
    <recommendedName>
        <fullName evidence="4">YecA family protein</fullName>
    </recommendedName>
</protein>
<evidence type="ECO:0000256" key="1">
    <source>
        <dbReference type="ARBA" id="ARBA00038308"/>
    </source>
</evidence>
<dbReference type="PATRIC" id="fig|187330.3.peg.3521"/>
<dbReference type="OrthoDB" id="9783391at2"/>
<gene>
    <name evidence="2" type="ORF">ADS77_07445</name>
</gene>
<dbReference type="InterPro" id="IPR036255">
    <property type="entry name" value="YgfB-like_sf"/>
</dbReference>
<dbReference type="PANTHER" id="PTHR37528:SF1">
    <property type="entry name" value="UPF0149 PROTEIN YGFB"/>
    <property type="match status" value="1"/>
</dbReference>
<comment type="similarity">
    <text evidence="1">Belongs to the UPF0149 family.</text>
</comment>
<comment type="caution">
    <text evidence="2">The sequence shown here is derived from an EMBL/GenBank/DDBJ whole genome shotgun (WGS) entry which is preliminary data.</text>
</comment>
<dbReference type="SUPFAM" id="SSF101327">
    <property type="entry name" value="YgfB-like"/>
    <property type="match status" value="1"/>
</dbReference>
<name>A0A0N1EV28_9GAMM</name>
<dbReference type="PANTHER" id="PTHR37528">
    <property type="entry name" value="UPF0149 PROTEIN YGFB"/>
    <property type="match status" value="1"/>
</dbReference>
<dbReference type="Pfam" id="PF03695">
    <property type="entry name" value="UPF0149"/>
    <property type="match status" value="1"/>
</dbReference>
<evidence type="ECO:0000313" key="2">
    <source>
        <dbReference type="EMBL" id="KPH63747.1"/>
    </source>
</evidence>